<evidence type="ECO:0000313" key="1">
    <source>
        <dbReference type="EMBL" id="AKH48844.1"/>
    </source>
</evidence>
<reference evidence="1" key="1">
    <citation type="journal article" date="2015" name="Front. Microbiol.">
        <title>Combining genomic sequencing methods to explore viral diversity and reveal potential virus-host interactions.</title>
        <authorList>
            <person name="Chow C.E."/>
            <person name="Winget D.M."/>
            <person name="White R.A.III."/>
            <person name="Hallam S.J."/>
            <person name="Suttle C.A."/>
        </authorList>
    </citation>
    <scope>NUCLEOTIDE SEQUENCE</scope>
    <source>
        <strain evidence="1">Oxic3_4</strain>
    </source>
</reference>
<organism evidence="1">
    <name type="scientific">uncultured marine virus</name>
    <dbReference type="NCBI Taxonomy" id="186617"/>
    <lineage>
        <taxon>Viruses</taxon>
        <taxon>environmental samples</taxon>
    </lineage>
</organism>
<protein>
    <submittedName>
        <fullName evidence="1">Uncharacterized protein</fullName>
    </submittedName>
</protein>
<accession>A0A0F7L8A3</accession>
<name>A0A0F7L8A3_9VIRU</name>
<dbReference type="EMBL" id="KR029610">
    <property type="protein sequence ID" value="AKH48844.1"/>
    <property type="molecule type" value="Genomic_DNA"/>
</dbReference>
<reference evidence="1" key="2">
    <citation type="submission" date="2015-03" db="EMBL/GenBank/DDBJ databases">
        <authorList>
            <person name="Chow C.-E.T."/>
            <person name="Winget D.M."/>
            <person name="White R.A.III."/>
            <person name="Hallam S.J."/>
            <person name="Suttle C.A."/>
        </authorList>
    </citation>
    <scope>NUCLEOTIDE SEQUENCE</scope>
    <source>
        <strain evidence="1">Oxic3_4</strain>
    </source>
</reference>
<proteinExistence type="predicted"/>
<sequence length="79" mass="9207">MSRPYRPPRRMKPSYRPLQRVVMLLLVRSGGTSRRSLITTTPRMPMLLENRLKRVKPSVKRSLRVSLPLVVSNPRNMPV</sequence>